<gene>
    <name evidence="2" type="ORF">FB45DRAFT_695462</name>
</gene>
<reference evidence="2" key="1">
    <citation type="submission" date="2023-03" db="EMBL/GenBank/DDBJ databases">
        <title>Massive genome expansion in bonnet fungi (Mycena s.s.) driven by repeated elements and novel gene families across ecological guilds.</title>
        <authorList>
            <consortium name="Lawrence Berkeley National Laboratory"/>
            <person name="Harder C.B."/>
            <person name="Miyauchi S."/>
            <person name="Viragh M."/>
            <person name="Kuo A."/>
            <person name="Thoen E."/>
            <person name="Andreopoulos B."/>
            <person name="Lu D."/>
            <person name="Skrede I."/>
            <person name="Drula E."/>
            <person name="Henrissat B."/>
            <person name="Morin E."/>
            <person name="Kohler A."/>
            <person name="Barry K."/>
            <person name="LaButti K."/>
            <person name="Morin E."/>
            <person name="Salamov A."/>
            <person name="Lipzen A."/>
            <person name="Mereny Z."/>
            <person name="Hegedus B."/>
            <person name="Baldrian P."/>
            <person name="Stursova M."/>
            <person name="Weitz H."/>
            <person name="Taylor A."/>
            <person name="Grigoriev I.V."/>
            <person name="Nagy L.G."/>
            <person name="Martin F."/>
            <person name="Kauserud H."/>
        </authorList>
    </citation>
    <scope>NUCLEOTIDE SEQUENCE</scope>
    <source>
        <strain evidence="2">9284</strain>
    </source>
</reference>
<name>A0AAD7FJF0_9AGAR</name>
<organism evidence="2 3">
    <name type="scientific">Roridomyces roridus</name>
    <dbReference type="NCBI Taxonomy" id="1738132"/>
    <lineage>
        <taxon>Eukaryota</taxon>
        <taxon>Fungi</taxon>
        <taxon>Dikarya</taxon>
        <taxon>Basidiomycota</taxon>
        <taxon>Agaricomycotina</taxon>
        <taxon>Agaricomycetes</taxon>
        <taxon>Agaricomycetidae</taxon>
        <taxon>Agaricales</taxon>
        <taxon>Marasmiineae</taxon>
        <taxon>Mycenaceae</taxon>
        <taxon>Roridomyces</taxon>
    </lineage>
</organism>
<evidence type="ECO:0000259" key="1">
    <source>
        <dbReference type="Pfam" id="PF20703"/>
    </source>
</evidence>
<keyword evidence="2" id="KW-0378">Hydrolase</keyword>
<dbReference type="InterPro" id="IPR049052">
    <property type="entry name" value="nSTAND1"/>
</dbReference>
<dbReference type="InterPro" id="IPR027417">
    <property type="entry name" value="P-loop_NTPase"/>
</dbReference>
<feature type="non-terminal residue" evidence="2">
    <location>
        <position position="1"/>
    </location>
</feature>
<dbReference type="SUPFAM" id="SSF52540">
    <property type="entry name" value="P-loop containing nucleoside triphosphate hydrolases"/>
    <property type="match status" value="1"/>
</dbReference>
<comment type="caution">
    <text evidence="2">The sequence shown here is derived from an EMBL/GenBank/DDBJ whole genome shotgun (WGS) entry which is preliminary data.</text>
</comment>
<proteinExistence type="predicted"/>
<dbReference type="Proteomes" id="UP001221142">
    <property type="component" value="Unassembled WGS sequence"/>
</dbReference>
<evidence type="ECO:0000313" key="3">
    <source>
        <dbReference type="Proteomes" id="UP001221142"/>
    </source>
</evidence>
<dbReference type="Pfam" id="PF20703">
    <property type="entry name" value="nSTAND1"/>
    <property type="match status" value="1"/>
</dbReference>
<protein>
    <submittedName>
        <fullName evidence="2">P-loop containing nucleoside triphosphate hydrolase protein</fullName>
    </submittedName>
</protein>
<dbReference type="Gene3D" id="3.40.50.300">
    <property type="entry name" value="P-loop containing nucleotide triphosphate hydrolases"/>
    <property type="match status" value="1"/>
</dbReference>
<keyword evidence="3" id="KW-1185">Reference proteome</keyword>
<evidence type="ECO:0000313" key="2">
    <source>
        <dbReference type="EMBL" id="KAJ7622333.1"/>
    </source>
</evidence>
<accession>A0AAD7FJF0</accession>
<feature type="domain" description="Novel STAND NTPase 1" evidence="1">
    <location>
        <begin position="5"/>
        <end position="143"/>
    </location>
</feature>
<feature type="non-terminal residue" evidence="2">
    <location>
        <position position="333"/>
    </location>
</feature>
<sequence>PPRPKIFQGRDKELDEIVQSLWKASPARVVILGPGGMGKSTLARAVLHHPDIETQYTQRFFVSCDSTTTSSELTSLIGTHLGLPPGPNSTKAVNQRLSENSPSLLILDNLETVWEPMESRHEIEDFLGLLSGVKSLLLLITMRGTERPAKVAWTHPFLLPLRPLEMDAAHRMFIDIADDIHPAEEVVDLMAHLVDSDNCANVLSRWEIQRTTLLFQGHDRQSSLDKSISFSISSPRMHSNPGALDLLRILSILPFGLSETELLQSHFDIDNIRSAKSVLLSTSLAYVDHQKQLKALVPVREHVHHFHQVSLSLIRPLQRHFKKLIDLQNVHLG</sequence>
<dbReference type="GO" id="GO:0016787">
    <property type="term" value="F:hydrolase activity"/>
    <property type="evidence" value="ECO:0007669"/>
    <property type="project" value="UniProtKB-KW"/>
</dbReference>
<dbReference type="AlphaFoldDB" id="A0AAD7FJF0"/>
<dbReference type="EMBL" id="JARKIF010000015">
    <property type="protein sequence ID" value="KAJ7622333.1"/>
    <property type="molecule type" value="Genomic_DNA"/>
</dbReference>